<dbReference type="GO" id="GO:0006355">
    <property type="term" value="P:regulation of DNA-templated transcription"/>
    <property type="evidence" value="ECO:0007669"/>
    <property type="project" value="InterPro"/>
</dbReference>
<dbReference type="Gene3D" id="1.10.10.10">
    <property type="entry name" value="Winged helix-like DNA-binding domain superfamily/Winged helix DNA-binding domain"/>
    <property type="match status" value="1"/>
</dbReference>
<dbReference type="RefSeq" id="WP_148895992.1">
    <property type="nucleotide sequence ID" value="NZ_VNIB01000007.1"/>
</dbReference>
<feature type="domain" description="HTH crp-type" evidence="1">
    <location>
        <begin position="38"/>
        <end position="86"/>
    </location>
</feature>
<name>A0A5D3WJJ2_9BACT</name>
<keyword evidence="3" id="KW-1185">Reference proteome</keyword>
<dbReference type="SMART" id="SM00419">
    <property type="entry name" value="HTH_CRP"/>
    <property type="match status" value="1"/>
</dbReference>
<reference evidence="2 3" key="1">
    <citation type="submission" date="2019-07" db="EMBL/GenBank/DDBJ databases">
        <title>Genomic Encyclopedia of Type Strains, Phase IV (KMG-IV): sequencing the most valuable type-strain genomes for metagenomic binning, comparative biology and taxonomic classification.</title>
        <authorList>
            <person name="Goeker M."/>
        </authorList>
    </citation>
    <scope>NUCLEOTIDE SEQUENCE [LARGE SCALE GENOMIC DNA]</scope>
    <source>
        <strain evidence="2 3">SS015</strain>
    </source>
</reference>
<gene>
    <name evidence="2" type="ORF">EDC39_10712</name>
</gene>
<proteinExistence type="predicted"/>
<comment type="caution">
    <text evidence="2">The sequence shown here is derived from an EMBL/GenBank/DDBJ whole genome shotgun (WGS) entry which is preliminary data.</text>
</comment>
<sequence>MTGNGTHMQSKLWYLKRADLFAGMGEEQMADRHGVRERGGTVRLSLTQKDLATLIGASREVVAEELARLRRSGLLVTGYRSLSLLHPERLA</sequence>
<evidence type="ECO:0000313" key="3">
    <source>
        <dbReference type="Proteomes" id="UP000324159"/>
    </source>
</evidence>
<dbReference type="Pfam" id="PF13545">
    <property type="entry name" value="HTH_Crp_2"/>
    <property type="match status" value="1"/>
</dbReference>
<dbReference type="SUPFAM" id="SSF46785">
    <property type="entry name" value="Winged helix' DNA-binding domain"/>
    <property type="match status" value="1"/>
</dbReference>
<accession>A0A5D3WJJ2</accession>
<dbReference type="InterPro" id="IPR036388">
    <property type="entry name" value="WH-like_DNA-bd_sf"/>
</dbReference>
<dbReference type="AlphaFoldDB" id="A0A5D3WJJ2"/>
<protein>
    <submittedName>
        <fullName evidence="2">Crp-like helix-turn-helix protein</fullName>
    </submittedName>
</protein>
<dbReference type="EMBL" id="VNIB01000007">
    <property type="protein sequence ID" value="TYO98217.1"/>
    <property type="molecule type" value="Genomic_DNA"/>
</dbReference>
<dbReference type="PRINTS" id="PR00034">
    <property type="entry name" value="HTHCRP"/>
</dbReference>
<evidence type="ECO:0000313" key="2">
    <source>
        <dbReference type="EMBL" id="TYO98217.1"/>
    </source>
</evidence>
<dbReference type="Proteomes" id="UP000324159">
    <property type="component" value="Unassembled WGS sequence"/>
</dbReference>
<evidence type="ECO:0000259" key="1">
    <source>
        <dbReference type="SMART" id="SM00419"/>
    </source>
</evidence>
<dbReference type="InterPro" id="IPR036390">
    <property type="entry name" value="WH_DNA-bd_sf"/>
</dbReference>
<organism evidence="2 3">
    <name type="scientific">Geothermobacter ehrlichii</name>
    <dbReference type="NCBI Taxonomy" id="213224"/>
    <lineage>
        <taxon>Bacteria</taxon>
        <taxon>Pseudomonadati</taxon>
        <taxon>Thermodesulfobacteriota</taxon>
        <taxon>Desulfuromonadia</taxon>
        <taxon>Desulfuromonadales</taxon>
        <taxon>Geothermobacteraceae</taxon>
        <taxon>Geothermobacter</taxon>
    </lineage>
</organism>
<dbReference type="InterPro" id="IPR012318">
    <property type="entry name" value="HTH_CRP"/>
</dbReference>
<dbReference type="OrthoDB" id="9807711at2"/>
<dbReference type="GO" id="GO:0003677">
    <property type="term" value="F:DNA binding"/>
    <property type="evidence" value="ECO:0007669"/>
    <property type="project" value="InterPro"/>
</dbReference>